<proteinExistence type="predicted"/>
<evidence type="ECO:0000313" key="2">
    <source>
        <dbReference type="EMBL" id="MBB2994133.1"/>
    </source>
</evidence>
<feature type="transmembrane region" description="Helical" evidence="1">
    <location>
        <begin position="82"/>
        <end position="104"/>
    </location>
</feature>
<reference evidence="2 3" key="1">
    <citation type="submission" date="2020-08" db="EMBL/GenBank/DDBJ databases">
        <title>Sequencing the genomes of 1000 actinobacteria strains.</title>
        <authorList>
            <person name="Klenk H.-P."/>
        </authorList>
    </citation>
    <scope>NUCLEOTIDE SEQUENCE [LARGE SCALE GENOMIC DNA]</scope>
    <source>
        <strain evidence="2 3">DSM 22826</strain>
    </source>
</reference>
<keyword evidence="1" id="KW-0812">Transmembrane</keyword>
<evidence type="ECO:0000256" key="1">
    <source>
        <dbReference type="SAM" id="Phobius"/>
    </source>
</evidence>
<keyword evidence="1" id="KW-1133">Transmembrane helix</keyword>
<sequence length="270" mass="28322">MFALVAGIGALLLARFGILANAFRPGQGKDPGEGCLYTPCIPATTAEQAAQLPWVRQFFSPDRSTGGLLRTAPAEQLTEMEWILPLGLALFLLGFAGLVVMALRPGGRETTFGFVAGAKIGRRQGAGWAVALGGLWSLTPSIGVFVAIGRWEAALGYSGSLLLGTLGILLLVEFRPPGFGTAWATRAFALNLAASAVLAALLAYPGLELVPMLGLMFAFPPFLATVPAFVLAGLLAWRYRARVTARLLAEPMEGAGGPSDDGRDPSREPL</sequence>
<keyword evidence="1" id="KW-0472">Membrane</keyword>
<keyword evidence="3" id="KW-1185">Reference proteome</keyword>
<feature type="transmembrane region" description="Helical" evidence="1">
    <location>
        <begin position="184"/>
        <end position="207"/>
    </location>
</feature>
<feature type="transmembrane region" description="Helical" evidence="1">
    <location>
        <begin position="213"/>
        <end position="237"/>
    </location>
</feature>
<dbReference type="Proteomes" id="UP000523000">
    <property type="component" value="Unassembled WGS sequence"/>
</dbReference>
<dbReference type="EMBL" id="JACHVS010000001">
    <property type="protein sequence ID" value="MBB2994133.1"/>
    <property type="molecule type" value="Genomic_DNA"/>
</dbReference>
<accession>A0A839QEU3</accession>
<organism evidence="2 3">
    <name type="scientific">Paeniglutamicibacter cryotolerans</name>
    <dbReference type="NCBI Taxonomy" id="670079"/>
    <lineage>
        <taxon>Bacteria</taxon>
        <taxon>Bacillati</taxon>
        <taxon>Actinomycetota</taxon>
        <taxon>Actinomycetes</taxon>
        <taxon>Micrococcales</taxon>
        <taxon>Micrococcaceae</taxon>
        <taxon>Paeniglutamicibacter</taxon>
    </lineage>
</organism>
<dbReference type="RefSeq" id="WP_183509507.1">
    <property type="nucleotide sequence ID" value="NZ_BAABGK010000112.1"/>
</dbReference>
<evidence type="ECO:0000313" key="3">
    <source>
        <dbReference type="Proteomes" id="UP000523000"/>
    </source>
</evidence>
<feature type="transmembrane region" description="Helical" evidence="1">
    <location>
        <begin position="125"/>
        <end position="148"/>
    </location>
</feature>
<gene>
    <name evidence="2" type="ORF">E9229_000324</name>
</gene>
<name>A0A839QEU3_9MICC</name>
<feature type="transmembrane region" description="Helical" evidence="1">
    <location>
        <begin position="154"/>
        <end position="172"/>
    </location>
</feature>
<dbReference type="AlphaFoldDB" id="A0A839QEU3"/>
<protein>
    <submittedName>
        <fullName evidence="2">Uncharacterized protein</fullName>
    </submittedName>
</protein>
<comment type="caution">
    <text evidence="2">The sequence shown here is derived from an EMBL/GenBank/DDBJ whole genome shotgun (WGS) entry which is preliminary data.</text>
</comment>